<dbReference type="Gene3D" id="3.20.20.210">
    <property type="match status" value="1"/>
</dbReference>
<dbReference type="EMBL" id="KT950741">
    <property type="protein sequence ID" value="ALS39165.1"/>
    <property type="molecule type" value="Genomic_DNA"/>
</dbReference>
<keyword evidence="2" id="KW-0614">Plasmid</keyword>
<sequence>MSVRAEFHALRDRGREIAAPILVDIGTSSLTGIRVIARPSLAVQWVGHPVMETLPLNGMDCTALGSDCVRTGLLFDRPHVVDDTFVDPFGIEWLVVDGTPTPSRHPLEHATLAEIARYSRPVWPSRIQIPEPDVDDLVLVADAPCPGLLDMCFGLRNSWVCLDDMTSNWRSISALLDWSLETIVSAYEHLLSHLPRQPDVLIYGDDLGFQQSMFVSEIDFRNFVRPRMRTLFSRLRKLTPAALCFHSCGAIRPIVRDICDLGIDIFNFDGAARGMVSGEIRRDIPREIIIHGSNDLIALGRSVQSQNMASVAILATEIADCAPVIAAPMDNISVAEDIEAARIGAEFLRHLTPDDVSDLARLGPVRSILEHAVARANEALVPDLAGKRPASIDLTGCPSDDPTVTPFPAPLLAVSRTEKSKTRRKA</sequence>
<dbReference type="InterPro" id="IPR038071">
    <property type="entry name" value="UROD/MetE-like_sf"/>
</dbReference>
<organism evidence="2">
    <name type="scientific">Escherichia coli</name>
    <dbReference type="NCBI Taxonomy" id="562"/>
    <lineage>
        <taxon>Bacteria</taxon>
        <taxon>Pseudomonadati</taxon>
        <taxon>Pseudomonadota</taxon>
        <taxon>Gammaproteobacteria</taxon>
        <taxon>Enterobacterales</taxon>
        <taxon>Enterobacteriaceae</taxon>
        <taxon>Escherichia</taxon>
    </lineage>
</organism>
<dbReference type="AlphaFoldDB" id="A0A0U2N0C7"/>
<evidence type="ECO:0000259" key="1">
    <source>
        <dbReference type="Pfam" id="PF01208"/>
    </source>
</evidence>
<evidence type="ECO:0000313" key="2">
    <source>
        <dbReference type="EMBL" id="ALS39165.1"/>
    </source>
</evidence>
<dbReference type="GO" id="GO:0006779">
    <property type="term" value="P:porphyrin-containing compound biosynthetic process"/>
    <property type="evidence" value="ECO:0007669"/>
    <property type="project" value="InterPro"/>
</dbReference>
<accession>A0A0U2N0C7</accession>
<reference evidence="2" key="1">
    <citation type="submission" date="2015-10" db="EMBL/GenBank/DDBJ databases">
        <title>Effective heterologous utilization of chloromethane and dichloromethane is uncorrelated in Methylobacterium species.</title>
        <authorList>
            <person name="Michener J.K."/>
            <person name="Vuilleumier S."/>
            <person name="Bringel F."/>
            <person name="Marx C.J."/>
        </authorList>
    </citation>
    <scope>NUCLEOTIDE SEQUENCE</scope>
    <source>
        <strain evidence="2">10-Beta</strain>
        <plasmid evidence="2">pJM105</plasmid>
    </source>
</reference>
<dbReference type="GO" id="GO:0004853">
    <property type="term" value="F:uroporphyrinogen decarboxylase activity"/>
    <property type="evidence" value="ECO:0007669"/>
    <property type="project" value="InterPro"/>
</dbReference>
<dbReference type="SUPFAM" id="SSF51726">
    <property type="entry name" value="UROD/MetE-like"/>
    <property type="match status" value="1"/>
</dbReference>
<protein>
    <submittedName>
        <fullName evidence="2">CmuC</fullName>
    </submittedName>
</protein>
<dbReference type="InterPro" id="IPR000257">
    <property type="entry name" value="Uroporphyrinogen_deCOase"/>
</dbReference>
<geneLocation type="plasmid" evidence="2">
    <name>pJM105</name>
</geneLocation>
<name>A0A0U2N0C7_ECOLX</name>
<dbReference type="Pfam" id="PF01208">
    <property type="entry name" value="URO-D"/>
    <property type="match status" value="1"/>
</dbReference>
<proteinExistence type="predicted"/>
<gene>
    <name evidence="2" type="primary">cmuC</name>
</gene>
<feature type="domain" description="Uroporphyrinogen decarboxylase (URO-D)" evidence="1">
    <location>
        <begin position="197"/>
        <end position="272"/>
    </location>
</feature>